<dbReference type="RefSeq" id="WP_015780997.1">
    <property type="nucleotide sequence ID" value="NC_013166.1"/>
</dbReference>
<dbReference type="AlphaFoldDB" id="C7R6G4"/>
<gene>
    <name evidence="2" type="ordered locus">Kkor_1982</name>
</gene>
<dbReference type="InParanoid" id="C7R6G4"/>
<keyword evidence="3" id="KW-1185">Reference proteome</keyword>
<protein>
    <recommendedName>
        <fullName evidence="4">DUF4381 domain-containing protein</fullName>
    </recommendedName>
</protein>
<keyword evidence="1" id="KW-0812">Transmembrane</keyword>
<dbReference type="OrthoDB" id="283083at2"/>
<dbReference type="HOGENOM" id="CLU_113195_0_0_6"/>
<feature type="transmembrane region" description="Helical" evidence="1">
    <location>
        <begin position="29"/>
        <end position="51"/>
    </location>
</feature>
<sequence>MANPQQAQLLEQLRDIHLPDDVSWWPLAIGWWVVLAIIIAVITLLIAKAIVQQRRKRYARFALIELEDIKHSDNKDWLIQTHQIMRRASLCYFPKSQVASMDTKHWVILLYQTGSDIWTQQNLQLLEEGVYRNPDTIDSEHKEQFLQEASLWLNNLPHLKQLPAFTESFAMEAQGGQSHV</sequence>
<keyword evidence="1" id="KW-1133">Transmembrane helix</keyword>
<organism evidence="2 3">
    <name type="scientific">Kangiella koreensis (strain DSM 16069 / JCM 12317 / KCTC 12182 / SW-125)</name>
    <dbReference type="NCBI Taxonomy" id="523791"/>
    <lineage>
        <taxon>Bacteria</taxon>
        <taxon>Pseudomonadati</taxon>
        <taxon>Pseudomonadota</taxon>
        <taxon>Gammaproteobacteria</taxon>
        <taxon>Kangiellales</taxon>
        <taxon>Kangiellaceae</taxon>
        <taxon>Kangiella</taxon>
    </lineage>
</organism>
<dbReference type="KEGG" id="kko:Kkor_1982"/>
<keyword evidence="1" id="KW-0472">Membrane</keyword>
<dbReference type="InterPro" id="IPR025489">
    <property type="entry name" value="DUF4381"/>
</dbReference>
<evidence type="ECO:0000313" key="3">
    <source>
        <dbReference type="Proteomes" id="UP000001231"/>
    </source>
</evidence>
<name>C7R6G4_KANKD</name>
<reference evidence="2 3" key="1">
    <citation type="journal article" date="2009" name="Stand. Genomic Sci.">
        <title>Complete genome sequence of Kangiella koreensis type strain (SW-125).</title>
        <authorList>
            <person name="Han C."/>
            <person name="Sikorski J."/>
            <person name="Lapidus A."/>
            <person name="Nolan M."/>
            <person name="Glavina Del Rio T."/>
            <person name="Tice H."/>
            <person name="Cheng J.F."/>
            <person name="Lucas S."/>
            <person name="Chen F."/>
            <person name="Copeland A."/>
            <person name="Ivanova N."/>
            <person name="Mavromatis K."/>
            <person name="Ovchinnikova G."/>
            <person name="Pati A."/>
            <person name="Bruce D."/>
            <person name="Goodwin L."/>
            <person name="Pitluck S."/>
            <person name="Chen A."/>
            <person name="Palaniappan K."/>
            <person name="Land M."/>
            <person name="Hauser L."/>
            <person name="Chang Y.J."/>
            <person name="Jeffries C.D."/>
            <person name="Chain P."/>
            <person name="Saunders E."/>
            <person name="Brettin T."/>
            <person name="Goker M."/>
            <person name="Tindall B.J."/>
            <person name="Bristow J."/>
            <person name="Eisen J.A."/>
            <person name="Markowitz V."/>
            <person name="Hugenholtz P."/>
            <person name="Kyrpides N.C."/>
            <person name="Klenk H.P."/>
            <person name="Detter J.C."/>
        </authorList>
    </citation>
    <scope>NUCLEOTIDE SEQUENCE [LARGE SCALE GENOMIC DNA]</scope>
    <source>
        <strain evidence="3">DSM 16069 / KCTC 12182 / SW-125</strain>
    </source>
</reference>
<dbReference type="Proteomes" id="UP000001231">
    <property type="component" value="Chromosome"/>
</dbReference>
<dbReference type="EMBL" id="CP001707">
    <property type="protein sequence ID" value="ACV27392.1"/>
    <property type="molecule type" value="Genomic_DNA"/>
</dbReference>
<accession>C7R6G4</accession>
<evidence type="ECO:0000313" key="2">
    <source>
        <dbReference type="EMBL" id="ACV27392.1"/>
    </source>
</evidence>
<dbReference type="STRING" id="523791.Kkor_1982"/>
<dbReference type="Pfam" id="PF14316">
    <property type="entry name" value="DUF4381"/>
    <property type="match status" value="1"/>
</dbReference>
<evidence type="ECO:0008006" key="4">
    <source>
        <dbReference type="Google" id="ProtNLM"/>
    </source>
</evidence>
<evidence type="ECO:0000256" key="1">
    <source>
        <dbReference type="SAM" id="Phobius"/>
    </source>
</evidence>
<proteinExistence type="predicted"/>